<feature type="region of interest" description="Disordered" evidence="3">
    <location>
        <begin position="102"/>
        <end position="133"/>
    </location>
</feature>
<dbReference type="PANTHER" id="PTHR48112:SF22">
    <property type="entry name" value="MITOCHONDRIAL TRANSCRIPTION FACTOR A, ISOFORM B"/>
    <property type="match status" value="1"/>
</dbReference>
<dbReference type="EMBL" id="ML976679">
    <property type="protein sequence ID" value="KAF1973692.1"/>
    <property type="molecule type" value="Genomic_DNA"/>
</dbReference>
<dbReference type="PANTHER" id="PTHR48112">
    <property type="entry name" value="HIGH MOBILITY GROUP PROTEIN DSP1"/>
    <property type="match status" value="1"/>
</dbReference>
<feature type="compositionally biased region" description="Acidic residues" evidence="3">
    <location>
        <begin position="236"/>
        <end position="248"/>
    </location>
</feature>
<proteinExistence type="predicted"/>
<dbReference type="Gene3D" id="1.10.30.10">
    <property type="entry name" value="High mobility group box domain"/>
    <property type="match status" value="1"/>
</dbReference>
<dbReference type="GO" id="GO:0005634">
    <property type="term" value="C:nucleus"/>
    <property type="evidence" value="ECO:0007669"/>
    <property type="project" value="UniProtKB-UniRule"/>
</dbReference>
<feature type="region of interest" description="Disordered" evidence="3">
    <location>
        <begin position="296"/>
        <end position="398"/>
    </location>
</feature>
<evidence type="ECO:0000259" key="4">
    <source>
        <dbReference type="PROSITE" id="PS50118"/>
    </source>
</evidence>
<evidence type="ECO:0000313" key="6">
    <source>
        <dbReference type="Proteomes" id="UP000800036"/>
    </source>
</evidence>
<dbReference type="PROSITE" id="PS50118">
    <property type="entry name" value="HMG_BOX_2"/>
    <property type="match status" value="1"/>
</dbReference>
<feature type="domain" description="HMG box" evidence="4">
    <location>
        <begin position="130"/>
        <end position="205"/>
    </location>
</feature>
<keyword evidence="6" id="KW-1185">Reference proteome</keyword>
<protein>
    <recommendedName>
        <fullName evidence="4">HMG box domain-containing protein</fullName>
    </recommendedName>
</protein>
<feature type="DNA-binding region" description="HMG box" evidence="2">
    <location>
        <begin position="130"/>
        <end position="205"/>
    </location>
</feature>
<dbReference type="InterPro" id="IPR036910">
    <property type="entry name" value="HMG_box_dom_sf"/>
</dbReference>
<accession>A0A6A5VCH3</accession>
<evidence type="ECO:0000256" key="1">
    <source>
        <dbReference type="ARBA" id="ARBA00023125"/>
    </source>
</evidence>
<gene>
    <name evidence="5" type="ORF">BU23DRAFT_598826</name>
</gene>
<dbReference type="SUPFAM" id="SSF47095">
    <property type="entry name" value="HMG-box"/>
    <property type="match status" value="1"/>
</dbReference>
<sequence length="398" mass="42692">MARKKNEEEGLELNISKEQYRETRDSVIMALTSVQKGLHNVSTNINDLMHAYIKHTSSLLSGGDDGPIEGLQLSESAQNMIEEADKASKSVANLTKSLTTTQAGEAGAAQDAGKTKKRKREKKIRDPNAPKRPLTAAFLFTQSARPIVKHDLENALPEGETLEPKAINNECTRRWNELPEEEKEKWKASYRESLETYTKEMNAYKAQKGAEAAEALAAEEVSDEAEAGALDSDGNASDEAEEASDDEPSPSKAPTPPPTFAKNAANGKTPSRPSKRQKTAATLAACGVNGHVPIAPAAGREAQAQTPIPPPVTARAQTAVPPPTLATVEATPAKKDKKKKEKATTPVKEASPDEARKEKKSKSGRATRATGAEDNAGVEEKVGKKRDRSKRKSEGGGV</sequence>
<keyword evidence="1 2" id="KW-0238">DNA-binding</keyword>
<evidence type="ECO:0000313" key="5">
    <source>
        <dbReference type="EMBL" id="KAF1973692.1"/>
    </source>
</evidence>
<dbReference type="Proteomes" id="UP000800036">
    <property type="component" value="Unassembled WGS sequence"/>
</dbReference>
<evidence type="ECO:0000256" key="3">
    <source>
        <dbReference type="SAM" id="MobiDB-lite"/>
    </source>
</evidence>
<name>A0A6A5VCH3_9PLEO</name>
<dbReference type="OrthoDB" id="5550281at2759"/>
<dbReference type="Pfam" id="PF00505">
    <property type="entry name" value="HMG_box"/>
    <property type="match status" value="1"/>
</dbReference>
<dbReference type="GO" id="GO:0003677">
    <property type="term" value="F:DNA binding"/>
    <property type="evidence" value="ECO:0007669"/>
    <property type="project" value="UniProtKB-UniRule"/>
</dbReference>
<dbReference type="SMART" id="SM00398">
    <property type="entry name" value="HMG"/>
    <property type="match status" value="1"/>
</dbReference>
<dbReference type="InterPro" id="IPR050342">
    <property type="entry name" value="HMGB"/>
</dbReference>
<evidence type="ECO:0000256" key="2">
    <source>
        <dbReference type="PROSITE-ProRule" id="PRU00267"/>
    </source>
</evidence>
<organism evidence="5 6">
    <name type="scientific">Bimuria novae-zelandiae CBS 107.79</name>
    <dbReference type="NCBI Taxonomy" id="1447943"/>
    <lineage>
        <taxon>Eukaryota</taxon>
        <taxon>Fungi</taxon>
        <taxon>Dikarya</taxon>
        <taxon>Ascomycota</taxon>
        <taxon>Pezizomycotina</taxon>
        <taxon>Dothideomycetes</taxon>
        <taxon>Pleosporomycetidae</taxon>
        <taxon>Pleosporales</taxon>
        <taxon>Massarineae</taxon>
        <taxon>Didymosphaeriaceae</taxon>
        <taxon>Bimuria</taxon>
    </lineage>
</organism>
<dbReference type="AlphaFoldDB" id="A0A6A5VCH3"/>
<dbReference type="InterPro" id="IPR009071">
    <property type="entry name" value="HMG_box_dom"/>
</dbReference>
<feature type="compositionally biased region" description="Low complexity" evidence="3">
    <location>
        <begin position="102"/>
        <end position="112"/>
    </location>
</feature>
<keyword evidence="2" id="KW-0539">Nucleus</keyword>
<feature type="region of interest" description="Disordered" evidence="3">
    <location>
        <begin position="215"/>
        <end position="284"/>
    </location>
</feature>
<reference evidence="5" key="1">
    <citation type="journal article" date="2020" name="Stud. Mycol.">
        <title>101 Dothideomycetes genomes: a test case for predicting lifestyles and emergence of pathogens.</title>
        <authorList>
            <person name="Haridas S."/>
            <person name="Albert R."/>
            <person name="Binder M."/>
            <person name="Bloem J."/>
            <person name="Labutti K."/>
            <person name="Salamov A."/>
            <person name="Andreopoulos B."/>
            <person name="Baker S."/>
            <person name="Barry K."/>
            <person name="Bills G."/>
            <person name="Bluhm B."/>
            <person name="Cannon C."/>
            <person name="Castanera R."/>
            <person name="Culley D."/>
            <person name="Daum C."/>
            <person name="Ezra D."/>
            <person name="Gonzalez J."/>
            <person name="Henrissat B."/>
            <person name="Kuo A."/>
            <person name="Liang C."/>
            <person name="Lipzen A."/>
            <person name="Lutzoni F."/>
            <person name="Magnuson J."/>
            <person name="Mondo S."/>
            <person name="Nolan M."/>
            <person name="Ohm R."/>
            <person name="Pangilinan J."/>
            <person name="Park H.-J."/>
            <person name="Ramirez L."/>
            <person name="Alfaro M."/>
            <person name="Sun H."/>
            <person name="Tritt A."/>
            <person name="Yoshinaga Y."/>
            <person name="Zwiers L.-H."/>
            <person name="Turgeon B."/>
            <person name="Goodwin S."/>
            <person name="Spatafora J."/>
            <person name="Crous P."/>
            <person name="Grigoriev I."/>
        </authorList>
    </citation>
    <scope>NUCLEOTIDE SEQUENCE</scope>
    <source>
        <strain evidence="5">CBS 107.79</strain>
    </source>
</reference>